<evidence type="ECO:0000313" key="2">
    <source>
        <dbReference type="EMBL" id="SGY98991.1"/>
    </source>
</evidence>
<keyword evidence="4" id="KW-1185">Reference proteome</keyword>
<reference evidence="3 5" key="2">
    <citation type="submission" date="2016-11" db="EMBL/GenBank/DDBJ databases">
        <authorList>
            <person name="Jaros S."/>
            <person name="Januszkiewicz K."/>
            <person name="Wedrychowicz H."/>
        </authorList>
    </citation>
    <scope>NUCLEOTIDE SEQUENCE [LARGE SCALE GENOMIC DNA]</scope>
    <source>
        <strain evidence="3">NVI 5450</strain>
    </source>
</reference>
<gene>
    <name evidence="2" type="ORF">MT2528_3757</name>
    <name evidence="3" type="ORF">NVI5450_4737</name>
</gene>
<dbReference type="RefSeq" id="WP_075473232.1">
    <property type="nucleotide sequence ID" value="NZ_CAWQZC010000057.1"/>
</dbReference>
<accession>A0A1L0BMB8</accession>
<dbReference type="Proteomes" id="UP000183794">
    <property type="component" value="Unassembled WGS sequence"/>
</dbReference>
<evidence type="ECO:0000313" key="5">
    <source>
        <dbReference type="Proteomes" id="UP000183794"/>
    </source>
</evidence>
<name>A0A1L0BMB8_9GAMM</name>
<sequence>MKTIFKCALLASTTILLSACGGGGSGGTQNKVVPPTEAIIVQSGLYKVDGQEAFLMVSQQDKTKPAILSYKDLRTDPVTIKKLVSFALVFDDTEITDQSFITAMGYFKIPNTQNIEPEPVQVNITGTSPLSLEWINHNKDSDSLGNMSRSILQSIPVTSLGGTWENGDVSMTINNSNVEITTSKCNVSGELLKDFTTYYSDNITGNTGDCRINGLVMMSHEHNWFVTFNRKDASNQFYKLTKK</sequence>
<protein>
    <recommendedName>
        <fullName evidence="6">Lipoprotein</fullName>
    </recommendedName>
</protein>
<evidence type="ECO:0008006" key="6">
    <source>
        <dbReference type="Google" id="ProtNLM"/>
    </source>
</evidence>
<dbReference type="EMBL" id="FPLJ01000080">
    <property type="protein sequence ID" value="SGY98991.1"/>
    <property type="molecule type" value="Genomic_DNA"/>
</dbReference>
<dbReference type="GeneID" id="61297564"/>
<evidence type="ECO:0000313" key="4">
    <source>
        <dbReference type="Proteomes" id="UP000182660"/>
    </source>
</evidence>
<dbReference type="EMBL" id="FPLD01000136">
    <property type="protein sequence ID" value="SGZ19139.1"/>
    <property type="molecule type" value="Genomic_DNA"/>
</dbReference>
<feature type="signal peptide" evidence="1">
    <location>
        <begin position="1"/>
        <end position="18"/>
    </location>
</feature>
<evidence type="ECO:0000256" key="1">
    <source>
        <dbReference type="SAM" id="SignalP"/>
    </source>
</evidence>
<dbReference type="PROSITE" id="PS51257">
    <property type="entry name" value="PROKAR_LIPOPROTEIN"/>
    <property type="match status" value="1"/>
</dbReference>
<dbReference type="AlphaFoldDB" id="A0A1L0BMB8"/>
<dbReference type="OrthoDB" id="9978165at2"/>
<dbReference type="Proteomes" id="UP000182660">
    <property type="component" value="Unassembled WGS sequence"/>
</dbReference>
<proteinExistence type="predicted"/>
<reference evidence="2 4" key="1">
    <citation type="submission" date="2016-11" db="EMBL/GenBank/DDBJ databases">
        <authorList>
            <person name="Klemetsen T."/>
        </authorList>
    </citation>
    <scope>NUCLEOTIDE SEQUENCE [LARGE SCALE GENOMIC DNA]</scope>
    <source>
        <strain evidence="2">MT 2528</strain>
    </source>
</reference>
<organism evidence="3 5">
    <name type="scientific">Moritella viscosa</name>
    <dbReference type="NCBI Taxonomy" id="80854"/>
    <lineage>
        <taxon>Bacteria</taxon>
        <taxon>Pseudomonadati</taxon>
        <taxon>Pseudomonadota</taxon>
        <taxon>Gammaproteobacteria</taxon>
        <taxon>Alteromonadales</taxon>
        <taxon>Moritellaceae</taxon>
        <taxon>Moritella</taxon>
    </lineage>
</organism>
<keyword evidence="1" id="KW-0732">Signal</keyword>
<evidence type="ECO:0000313" key="3">
    <source>
        <dbReference type="EMBL" id="SGZ19139.1"/>
    </source>
</evidence>
<feature type="chain" id="PRO_5012588924" description="Lipoprotein" evidence="1">
    <location>
        <begin position="19"/>
        <end position="243"/>
    </location>
</feature>